<proteinExistence type="predicted"/>
<evidence type="ECO:0000313" key="2">
    <source>
        <dbReference type="Proteomes" id="UP000199354"/>
    </source>
</evidence>
<dbReference type="AlphaFoldDB" id="A0A1G5KFB8"/>
<sequence>MAVNVDIPYSTNEGIDYLIRFTVFPEEKLPEGIHIPVVDIVIETNAEVNDIKNTAFSLIKITQIISNYALEHDAIYYCYCSSNPIKRSEKKADLTHQEYRSILFCKLFEKNNNPDFVNRTVIINDPEQGNHYIHLISRLKNNDMINLISETLNTFDK</sequence>
<reference evidence="1 2" key="1">
    <citation type="submission" date="2016-10" db="EMBL/GenBank/DDBJ databases">
        <authorList>
            <person name="de Groot N.N."/>
        </authorList>
    </citation>
    <scope>NUCLEOTIDE SEQUENCE [LARGE SCALE GENOMIC DNA]</scope>
    <source>
        <strain evidence="1 2">CGMCC 1.7031</strain>
    </source>
</reference>
<dbReference type="EMBL" id="FMVF01000030">
    <property type="protein sequence ID" value="SCY98740.1"/>
    <property type="molecule type" value="Genomic_DNA"/>
</dbReference>
<dbReference type="Proteomes" id="UP000199354">
    <property type="component" value="Unassembled WGS sequence"/>
</dbReference>
<name>A0A1G5KFB8_9FLAO</name>
<dbReference type="OrthoDB" id="762127at2"/>
<dbReference type="RefSeq" id="WP_091147022.1">
    <property type="nucleotide sequence ID" value="NZ_FMVF01000030.1"/>
</dbReference>
<organism evidence="1 2">
    <name type="scientific">Flavobacterium caeni</name>
    <dbReference type="NCBI Taxonomy" id="490189"/>
    <lineage>
        <taxon>Bacteria</taxon>
        <taxon>Pseudomonadati</taxon>
        <taxon>Bacteroidota</taxon>
        <taxon>Flavobacteriia</taxon>
        <taxon>Flavobacteriales</taxon>
        <taxon>Flavobacteriaceae</taxon>
        <taxon>Flavobacterium</taxon>
    </lineage>
</organism>
<evidence type="ECO:0000313" key="1">
    <source>
        <dbReference type="EMBL" id="SCY98740.1"/>
    </source>
</evidence>
<gene>
    <name evidence="1" type="ORF">SAMN02927903_03250</name>
</gene>
<accession>A0A1G5KFB8</accession>
<protein>
    <submittedName>
        <fullName evidence="1">Uncharacterized protein</fullName>
    </submittedName>
</protein>
<keyword evidence="2" id="KW-1185">Reference proteome</keyword>